<dbReference type="PROSITE" id="PS00108">
    <property type="entry name" value="PROTEIN_KINASE_ST"/>
    <property type="match status" value="1"/>
</dbReference>
<dbReference type="Gene3D" id="1.10.510.10">
    <property type="entry name" value="Transferase(Phosphotransferase) domain 1"/>
    <property type="match status" value="1"/>
</dbReference>
<keyword evidence="4" id="KW-0723">Serine/threonine-protein kinase</keyword>
<comment type="similarity">
    <text evidence="1">Belongs to the protein kinase superfamily. STE Ser/Thr protein kinase family. STE20 subfamily.</text>
</comment>
<feature type="region of interest" description="Disordered" evidence="11">
    <location>
        <begin position="1"/>
        <end position="41"/>
    </location>
</feature>
<dbReference type="SUPFAM" id="SSF56112">
    <property type="entry name" value="Protein kinase-like (PK-like)"/>
    <property type="match status" value="1"/>
</dbReference>
<evidence type="ECO:0000259" key="13">
    <source>
        <dbReference type="PROSITE" id="PS50108"/>
    </source>
</evidence>
<evidence type="ECO:0000313" key="15">
    <source>
        <dbReference type="Proteomes" id="UP000309340"/>
    </source>
</evidence>
<evidence type="ECO:0000256" key="11">
    <source>
        <dbReference type="SAM" id="MobiDB-lite"/>
    </source>
</evidence>
<feature type="compositionally biased region" description="Basic and acidic residues" evidence="11">
    <location>
        <begin position="291"/>
        <end position="332"/>
    </location>
</feature>
<evidence type="ECO:0000256" key="7">
    <source>
        <dbReference type="ARBA" id="ARBA00022777"/>
    </source>
</evidence>
<dbReference type="InterPro" id="IPR008271">
    <property type="entry name" value="Ser/Thr_kinase_AS"/>
</dbReference>
<dbReference type="STRING" id="329884.A0A4U0WXP7"/>
<dbReference type="SMART" id="SM00285">
    <property type="entry name" value="PBD"/>
    <property type="match status" value="1"/>
</dbReference>
<feature type="domain" description="CRIB" evidence="13">
    <location>
        <begin position="159"/>
        <end position="172"/>
    </location>
</feature>
<dbReference type="OrthoDB" id="248923at2759"/>
<dbReference type="PROSITE" id="PS50011">
    <property type="entry name" value="PROTEIN_KINASE_DOM"/>
    <property type="match status" value="1"/>
</dbReference>
<dbReference type="InterPro" id="IPR000095">
    <property type="entry name" value="CRIB_dom"/>
</dbReference>
<dbReference type="GO" id="GO:0004674">
    <property type="term" value="F:protein serine/threonine kinase activity"/>
    <property type="evidence" value="ECO:0007669"/>
    <property type="project" value="UniProtKB-KW"/>
</dbReference>
<evidence type="ECO:0000313" key="14">
    <source>
        <dbReference type="EMBL" id="TKA68550.1"/>
    </source>
</evidence>
<accession>A0A4U0WXP7</accession>
<dbReference type="InterPro" id="IPR000719">
    <property type="entry name" value="Prot_kinase_dom"/>
</dbReference>
<dbReference type="Proteomes" id="UP000309340">
    <property type="component" value="Unassembled WGS sequence"/>
</dbReference>
<evidence type="ECO:0000256" key="3">
    <source>
        <dbReference type="ARBA" id="ARBA00022507"/>
    </source>
</evidence>
<keyword evidence="15" id="KW-1185">Reference proteome</keyword>
<keyword evidence="8" id="KW-0067">ATP-binding</keyword>
<dbReference type="GO" id="GO:0005524">
    <property type="term" value="F:ATP binding"/>
    <property type="evidence" value="ECO:0007669"/>
    <property type="project" value="UniProtKB-KW"/>
</dbReference>
<name>A0A4U0WXP7_9PEZI</name>
<feature type="compositionally biased region" description="Polar residues" evidence="11">
    <location>
        <begin position="250"/>
        <end position="264"/>
    </location>
</feature>
<dbReference type="Pfam" id="PF00069">
    <property type="entry name" value="Pkinase"/>
    <property type="match status" value="1"/>
</dbReference>
<feature type="compositionally biased region" description="Basic and acidic residues" evidence="11">
    <location>
        <begin position="475"/>
        <end position="489"/>
    </location>
</feature>
<dbReference type="CDD" id="cd06614">
    <property type="entry name" value="STKc_PAK"/>
    <property type="match status" value="1"/>
</dbReference>
<dbReference type="PANTHER" id="PTHR45832">
    <property type="entry name" value="SERINE/THREONINE-PROTEIN KINASE SAMKA-RELATED-RELATED"/>
    <property type="match status" value="1"/>
</dbReference>
<feature type="domain" description="Protein kinase" evidence="12">
    <location>
        <begin position="515"/>
        <end position="772"/>
    </location>
</feature>
<dbReference type="GO" id="GO:0106310">
    <property type="term" value="F:protein serine kinase activity"/>
    <property type="evidence" value="ECO:0007669"/>
    <property type="project" value="RHEA"/>
</dbReference>
<dbReference type="Pfam" id="PF00786">
    <property type="entry name" value="PBD"/>
    <property type="match status" value="1"/>
</dbReference>
<dbReference type="InterPro" id="IPR033923">
    <property type="entry name" value="PAK_BD"/>
</dbReference>
<comment type="catalytic activity">
    <reaction evidence="10">
        <text>L-seryl-[protein] + ATP = O-phospho-L-seryl-[protein] + ADP + H(+)</text>
        <dbReference type="Rhea" id="RHEA:17989"/>
        <dbReference type="Rhea" id="RHEA-COMP:9863"/>
        <dbReference type="Rhea" id="RHEA-COMP:11604"/>
        <dbReference type="ChEBI" id="CHEBI:15378"/>
        <dbReference type="ChEBI" id="CHEBI:29999"/>
        <dbReference type="ChEBI" id="CHEBI:30616"/>
        <dbReference type="ChEBI" id="CHEBI:83421"/>
        <dbReference type="ChEBI" id="CHEBI:456216"/>
        <dbReference type="EC" id="2.7.11.1"/>
    </reaction>
</comment>
<dbReference type="FunFam" id="3.30.200.20:FF:000705">
    <property type="entry name" value="Non-specific serine/threonine protein kinase"/>
    <property type="match status" value="1"/>
</dbReference>
<comment type="catalytic activity">
    <reaction evidence="9">
        <text>L-threonyl-[protein] + ATP = O-phospho-L-threonyl-[protein] + ADP + H(+)</text>
        <dbReference type="Rhea" id="RHEA:46608"/>
        <dbReference type="Rhea" id="RHEA-COMP:11060"/>
        <dbReference type="Rhea" id="RHEA-COMP:11605"/>
        <dbReference type="ChEBI" id="CHEBI:15378"/>
        <dbReference type="ChEBI" id="CHEBI:30013"/>
        <dbReference type="ChEBI" id="CHEBI:30616"/>
        <dbReference type="ChEBI" id="CHEBI:61977"/>
        <dbReference type="ChEBI" id="CHEBI:456216"/>
        <dbReference type="EC" id="2.7.11.1"/>
    </reaction>
</comment>
<feature type="compositionally biased region" description="Polar residues" evidence="11">
    <location>
        <begin position="416"/>
        <end position="460"/>
    </location>
</feature>
<evidence type="ECO:0000256" key="9">
    <source>
        <dbReference type="ARBA" id="ARBA00047899"/>
    </source>
</evidence>
<keyword evidence="3" id="KW-0589">Pheromone response</keyword>
<dbReference type="EMBL" id="NAJQ01000500">
    <property type="protein sequence ID" value="TKA68550.1"/>
    <property type="molecule type" value="Genomic_DNA"/>
</dbReference>
<reference evidence="14 15" key="1">
    <citation type="submission" date="2017-03" db="EMBL/GenBank/DDBJ databases">
        <title>Genomes of endolithic fungi from Antarctica.</title>
        <authorList>
            <person name="Coleine C."/>
            <person name="Masonjones S."/>
            <person name="Stajich J.E."/>
        </authorList>
    </citation>
    <scope>NUCLEOTIDE SEQUENCE [LARGE SCALE GENOMIC DNA]</scope>
    <source>
        <strain evidence="14 15">CCFEE 5184</strain>
    </source>
</reference>
<dbReference type="InterPro" id="IPR011009">
    <property type="entry name" value="Kinase-like_dom_sf"/>
</dbReference>
<evidence type="ECO:0000256" key="10">
    <source>
        <dbReference type="ARBA" id="ARBA00048679"/>
    </source>
</evidence>
<dbReference type="AlphaFoldDB" id="A0A4U0WXP7"/>
<organism evidence="14 15">
    <name type="scientific">Friedmanniomyces simplex</name>
    <dbReference type="NCBI Taxonomy" id="329884"/>
    <lineage>
        <taxon>Eukaryota</taxon>
        <taxon>Fungi</taxon>
        <taxon>Dikarya</taxon>
        <taxon>Ascomycota</taxon>
        <taxon>Pezizomycotina</taxon>
        <taxon>Dothideomycetes</taxon>
        <taxon>Dothideomycetidae</taxon>
        <taxon>Mycosphaerellales</taxon>
        <taxon>Teratosphaeriaceae</taxon>
        <taxon>Friedmanniomyces</taxon>
    </lineage>
</organism>
<comment type="caution">
    <text evidence="14">The sequence shown here is derived from an EMBL/GenBank/DDBJ whole genome shotgun (WGS) entry which is preliminary data.</text>
</comment>
<proteinExistence type="inferred from homology"/>
<keyword evidence="5" id="KW-0808">Transferase</keyword>
<evidence type="ECO:0000256" key="4">
    <source>
        <dbReference type="ARBA" id="ARBA00022527"/>
    </source>
</evidence>
<dbReference type="InterPro" id="IPR051931">
    <property type="entry name" value="PAK3-like"/>
</dbReference>
<dbReference type="PROSITE" id="PS50108">
    <property type="entry name" value="CRIB"/>
    <property type="match status" value="1"/>
</dbReference>
<evidence type="ECO:0000256" key="8">
    <source>
        <dbReference type="ARBA" id="ARBA00022840"/>
    </source>
</evidence>
<protein>
    <recommendedName>
        <fullName evidence="2">non-specific serine/threonine protein kinase</fullName>
        <ecNumber evidence="2">2.7.11.1</ecNumber>
    </recommendedName>
</protein>
<dbReference type="InterPro" id="IPR036936">
    <property type="entry name" value="CRIB_dom_sf"/>
</dbReference>
<evidence type="ECO:0000256" key="5">
    <source>
        <dbReference type="ARBA" id="ARBA00022679"/>
    </source>
</evidence>
<evidence type="ECO:0000256" key="2">
    <source>
        <dbReference type="ARBA" id="ARBA00012513"/>
    </source>
</evidence>
<gene>
    <name evidence="14" type="ORF">B0A55_08980</name>
</gene>
<evidence type="ECO:0000259" key="12">
    <source>
        <dbReference type="PROSITE" id="PS50011"/>
    </source>
</evidence>
<sequence length="793" mass="87408">MSAKTGAMGSREPHSIYRPDQFLNARSAPEPPSSKPKLGLTPAVYQTPGNPYLIHLQTNALNSPSSGSLHRVGTDAGSELTVVKDGWAKVKEEGDGFMKAFWNERFLVLREKQFDFLKNNSSSKTSNGGKLWILNFETDNDVYGWLDSIYDRCPSMGGVSHPTGFSHRVHVGFDPVTGGFVGLPVEWERRHGVLQFYTDKLAVRADDPKMYSSLTPTPPVDSGCEKQLGYSAGNSVAPPRPQPPGVQRMDSYQSARGASGTPSSAFPRVQSAERFAAPKRADTTPPQRTQSGEEERRRKQEEQRRKADTDRRRAEEEQERRRRQGQEDREYNENIPKQRTPIAKQEMGGYGGEPRDVSPSPSNGRYNAQRLAPPAPTGSKNGQSGSAIPIWNLQASRPAPAPPGQNGTKASPPKQPATNGSSYGAQQPLTRKPSGSQHSKTQPATQQVKPLNVQTKQPTGAPTKDAAIKQAELALTKEDPNEKPAKEVRMSSMTDAQVTEKLRSVVSASNPLESYNKQKKIGQGASGSVYVARIRESAPSGTARDVIRPFGPRAQVAIKQIDLRSQPRKELIVNEIIVMKESRHDNIVNFLDAFLQEGTFELWVVMEFMEGGALTDVIDKNPSIAEDQIATICLETCKGLIHLHSQNIIHRDIKSDNVLLSSRGAVKITDFGFCAKLTEQRNKCATMVGTPYWMAPEVVKQKEYGSKVDIWSLGIMAIEMIESEPPDLNEEPLKLKKPEKLSKELKAFLSVCLCVDVKSRATAEELGKHEFLQHVCSLASLSELLRFRKGGGH</sequence>
<keyword evidence="6" id="KW-0547">Nucleotide-binding</keyword>
<evidence type="ECO:0000256" key="1">
    <source>
        <dbReference type="ARBA" id="ARBA00008874"/>
    </source>
</evidence>
<keyword evidence="7" id="KW-0418">Kinase</keyword>
<dbReference type="PANTHER" id="PTHR45832:SF22">
    <property type="entry name" value="SERINE_THREONINE-PROTEIN KINASE SAMKA-RELATED"/>
    <property type="match status" value="1"/>
</dbReference>
<feature type="region of interest" description="Disordered" evidence="11">
    <location>
        <begin position="209"/>
        <end position="496"/>
    </location>
</feature>
<dbReference type="Gene3D" id="3.30.200.20">
    <property type="entry name" value="Phosphorylase Kinase, domain 1"/>
    <property type="match status" value="1"/>
</dbReference>
<evidence type="ECO:0000256" key="6">
    <source>
        <dbReference type="ARBA" id="ARBA00022741"/>
    </source>
</evidence>
<dbReference type="GO" id="GO:0019236">
    <property type="term" value="P:response to pheromone"/>
    <property type="evidence" value="ECO:0007669"/>
    <property type="project" value="UniProtKB-KW"/>
</dbReference>
<dbReference type="EC" id="2.7.11.1" evidence="2"/>
<dbReference type="CDD" id="cd01093">
    <property type="entry name" value="CRIB_PAK_like"/>
    <property type="match status" value="1"/>
</dbReference>
<dbReference type="Gene3D" id="3.90.810.10">
    <property type="entry name" value="CRIB domain"/>
    <property type="match status" value="1"/>
</dbReference>
<dbReference type="SMART" id="SM00220">
    <property type="entry name" value="S_TKc"/>
    <property type="match status" value="1"/>
</dbReference>